<evidence type="ECO:0000313" key="2">
    <source>
        <dbReference type="Proteomes" id="UP001320706"/>
    </source>
</evidence>
<dbReference type="Proteomes" id="UP001320706">
    <property type="component" value="Unassembled WGS sequence"/>
</dbReference>
<organism evidence="1 2">
    <name type="scientific">Zalaria obscura</name>
    <dbReference type="NCBI Taxonomy" id="2024903"/>
    <lineage>
        <taxon>Eukaryota</taxon>
        <taxon>Fungi</taxon>
        <taxon>Dikarya</taxon>
        <taxon>Ascomycota</taxon>
        <taxon>Pezizomycotina</taxon>
        <taxon>Dothideomycetes</taxon>
        <taxon>Dothideomycetidae</taxon>
        <taxon>Dothideales</taxon>
        <taxon>Zalariaceae</taxon>
        <taxon>Zalaria</taxon>
    </lineage>
</organism>
<gene>
    <name evidence="1" type="primary">DEG1</name>
    <name evidence="1" type="ORF">M8818_001347</name>
</gene>
<accession>A0ACC3SLD6</accession>
<dbReference type="EC" id="5.4.99.45" evidence="1"/>
<reference evidence="1" key="1">
    <citation type="submission" date="2024-02" db="EMBL/GenBank/DDBJ databases">
        <title>Metagenome Assembled Genome of Zalaria obscura JY119.</title>
        <authorList>
            <person name="Vighnesh L."/>
            <person name="Jagadeeshwari U."/>
            <person name="Venkata Ramana C."/>
            <person name="Sasikala C."/>
        </authorList>
    </citation>
    <scope>NUCLEOTIDE SEQUENCE</scope>
    <source>
        <strain evidence="1">JY119</strain>
    </source>
</reference>
<dbReference type="EMBL" id="JAMKPW020000005">
    <property type="protein sequence ID" value="KAK8217588.1"/>
    <property type="molecule type" value="Genomic_DNA"/>
</dbReference>
<evidence type="ECO:0000313" key="1">
    <source>
        <dbReference type="EMBL" id="KAK8217588.1"/>
    </source>
</evidence>
<name>A0ACC3SLD6_9PEZI</name>
<keyword evidence="1" id="KW-0413">Isomerase</keyword>
<sequence>MGGPRHCLVQCTYFRNFTSVSLAISRPLSTSAAATTPRFLKMDPEPNYSAWSNEQLIKRVTELETQLKLKNARPYRSFNPRSSTPPPKQPSFKKPRPAPRPFDPSRYTTRLIALKFAYLGQRYNGFEHHANNKTPLPTIEEEIFKALTKTRLIFPTRMNELKDGEIDWEGCEYSKCGRTDRGVSAFGQVIAVRVRSNRPLPKPQENEDTSMEAQEEAGDGEKQPEKPFDTVRDELPYIQLLNRVLPDDIRILAWCADPPANFSARFNCRERRYRYFFTQPAFAPVPGARGLQTTRDGKLLREGYLDIEAMQDAAKRLEGLHDFRNFCKVDPAKQITNFERRIFHAGITRVDPATEPVGYVAQPQFGQRGNAASGVANGASHGKEDEDDAMPPVTYTFDVNGSAFLWHQVRHMVAVIFLVGQGLEPASIVSDLLDVAKTPTRPKYEMATDQPLVLWDCIFPNTEAYDAPDEERQDALHWIFVGDEGGRETNKNPALDGGDGKFGRMGIMDTLWEVWHRRKIEEVLAGSLLDVVAAQGRQNSLPAAPGAEMSRSVRVYDGGHVPRTVGRYTEVMRKERMESVEVVNRRYRERKGLPEPAAGMDVDADE</sequence>
<comment type="caution">
    <text evidence="1">The sequence shown here is derived from an EMBL/GenBank/DDBJ whole genome shotgun (WGS) entry which is preliminary data.</text>
</comment>
<keyword evidence="2" id="KW-1185">Reference proteome</keyword>
<protein>
    <submittedName>
        <fullName evidence="1">Pseudouridine synthase deg1</fullName>
        <ecNumber evidence="1">5.4.99.45</ecNumber>
    </submittedName>
</protein>
<proteinExistence type="predicted"/>